<feature type="region of interest" description="Disordered" evidence="13">
    <location>
        <begin position="40"/>
        <end position="76"/>
    </location>
</feature>
<comment type="caution">
    <text evidence="17">The sequence shown here is derived from an EMBL/GenBank/DDBJ whole genome shotgun (WGS) entry which is preliminary data.</text>
</comment>
<keyword evidence="9 14" id="KW-1133">Transmembrane helix</keyword>
<evidence type="ECO:0000256" key="6">
    <source>
        <dbReference type="ARBA" id="ARBA00022741"/>
    </source>
</evidence>
<dbReference type="InterPro" id="IPR017441">
    <property type="entry name" value="Protein_kinase_ATP_BS"/>
</dbReference>
<keyword evidence="11" id="KW-0325">Glycoprotein</keyword>
<dbReference type="AlphaFoldDB" id="A0A4S4DVK9"/>
<organism evidence="17 18">
    <name type="scientific">Camellia sinensis var. sinensis</name>
    <name type="common">China tea</name>
    <dbReference type="NCBI Taxonomy" id="542762"/>
    <lineage>
        <taxon>Eukaryota</taxon>
        <taxon>Viridiplantae</taxon>
        <taxon>Streptophyta</taxon>
        <taxon>Embryophyta</taxon>
        <taxon>Tracheophyta</taxon>
        <taxon>Spermatophyta</taxon>
        <taxon>Magnoliopsida</taxon>
        <taxon>eudicotyledons</taxon>
        <taxon>Gunneridae</taxon>
        <taxon>Pentapetalae</taxon>
        <taxon>asterids</taxon>
        <taxon>Ericales</taxon>
        <taxon>Theaceae</taxon>
        <taxon>Camellia</taxon>
    </lineage>
</organism>
<evidence type="ECO:0000259" key="16">
    <source>
        <dbReference type="PROSITE" id="PS50011"/>
    </source>
</evidence>
<feature type="signal peptide" evidence="15">
    <location>
        <begin position="1"/>
        <end position="20"/>
    </location>
</feature>
<feature type="chain" id="PRO_5020515699" description="Protein kinase domain-containing protein" evidence="15">
    <location>
        <begin position="21"/>
        <end position="1139"/>
    </location>
</feature>
<evidence type="ECO:0000256" key="4">
    <source>
        <dbReference type="ARBA" id="ARBA00022692"/>
    </source>
</evidence>
<dbReference type="PROSITE" id="PS00436">
    <property type="entry name" value="PEROXIDASE_2"/>
    <property type="match status" value="1"/>
</dbReference>
<name>A0A4S4DVK9_CAMSN</name>
<dbReference type="STRING" id="542762.A0A4S4DVK9"/>
<dbReference type="FunFam" id="1.10.510.10:FF:000095">
    <property type="entry name" value="protein STRUBBELIG-RECEPTOR FAMILY 8"/>
    <property type="match status" value="1"/>
</dbReference>
<keyword evidence="6 12" id="KW-0547">Nucleotide-binding</keyword>
<dbReference type="Pfam" id="PF12819">
    <property type="entry name" value="Malectin_like"/>
    <property type="match status" value="1"/>
</dbReference>
<evidence type="ECO:0000256" key="15">
    <source>
        <dbReference type="SAM" id="SignalP"/>
    </source>
</evidence>
<evidence type="ECO:0000256" key="3">
    <source>
        <dbReference type="ARBA" id="ARBA00022679"/>
    </source>
</evidence>
<evidence type="ECO:0000256" key="7">
    <source>
        <dbReference type="ARBA" id="ARBA00022777"/>
    </source>
</evidence>
<dbReference type="FunFam" id="2.60.120.430:FF:000003">
    <property type="entry name" value="FERONIA receptor-like kinase"/>
    <property type="match status" value="1"/>
</dbReference>
<dbReference type="InterPro" id="IPR000719">
    <property type="entry name" value="Prot_kinase_dom"/>
</dbReference>
<keyword evidence="4 14" id="KW-0812">Transmembrane</keyword>
<keyword evidence="10 14" id="KW-0472">Membrane</keyword>
<dbReference type="PROSITE" id="PS50011">
    <property type="entry name" value="PROTEIN_KINASE_DOM"/>
    <property type="match status" value="1"/>
</dbReference>
<dbReference type="InterPro" id="IPR008271">
    <property type="entry name" value="Ser/Thr_kinase_AS"/>
</dbReference>
<evidence type="ECO:0000256" key="8">
    <source>
        <dbReference type="ARBA" id="ARBA00022840"/>
    </source>
</evidence>
<dbReference type="Pfam" id="PF07714">
    <property type="entry name" value="PK_Tyr_Ser-Thr"/>
    <property type="match status" value="2"/>
</dbReference>
<feature type="compositionally biased region" description="Polar residues" evidence="13">
    <location>
        <begin position="55"/>
        <end position="76"/>
    </location>
</feature>
<dbReference type="GO" id="GO:0004714">
    <property type="term" value="F:transmembrane receptor protein tyrosine kinase activity"/>
    <property type="evidence" value="ECO:0007669"/>
    <property type="project" value="InterPro"/>
</dbReference>
<evidence type="ECO:0000256" key="9">
    <source>
        <dbReference type="ARBA" id="ARBA00022989"/>
    </source>
</evidence>
<dbReference type="EMBL" id="SDRB02010092">
    <property type="protein sequence ID" value="THG07363.1"/>
    <property type="molecule type" value="Genomic_DNA"/>
</dbReference>
<evidence type="ECO:0000256" key="1">
    <source>
        <dbReference type="ARBA" id="ARBA00004479"/>
    </source>
</evidence>
<evidence type="ECO:0000256" key="11">
    <source>
        <dbReference type="ARBA" id="ARBA00023180"/>
    </source>
</evidence>
<dbReference type="PROSITE" id="PS00108">
    <property type="entry name" value="PROTEIN_KINASE_ST"/>
    <property type="match status" value="1"/>
</dbReference>
<proteinExistence type="predicted"/>
<feature type="binding site" evidence="12">
    <location>
        <position position="570"/>
    </location>
    <ligand>
        <name>ATP</name>
        <dbReference type="ChEBI" id="CHEBI:30616"/>
    </ligand>
</feature>
<gene>
    <name evidence="17" type="ORF">TEA_000363</name>
</gene>
<dbReference type="InterPro" id="IPR024788">
    <property type="entry name" value="Malectin-like_Carb-bd_dom"/>
</dbReference>
<dbReference type="Gene3D" id="2.60.120.430">
    <property type="entry name" value="Galactose-binding lectin"/>
    <property type="match status" value="2"/>
</dbReference>
<accession>A0A4S4DVK9</accession>
<reference evidence="17 18" key="1">
    <citation type="journal article" date="2018" name="Proc. Natl. Acad. Sci. U.S.A.">
        <title>Draft genome sequence of Camellia sinensis var. sinensis provides insights into the evolution of the tea genome and tea quality.</title>
        <authorList>
            <person name="Wei C."/>
            <person name="Yang H."/>
            <person name="Wang S."/>
            <person name="Zhao J."/>
            <person name="Liu C."/>
            <person name="Gao L."/>
            <person name="Xia E."/>
            <person name="Lu Y."/>
            <person name="Tai Y."/>
            <person name="She G."/>
            <person name="Sun J."/>
            <person name="Cao H."/>
            <person name="Tong W."/>
            <person name="Gao Q."/>
            <person name="Li Y."/>
            <person name="Deng W."/>
            <person name="Jiang X."/>
            <person name="Wang W."/>
            <person name="Chen Q."/>
            <person name="Zhang S."/>
            <person name="Li H."/>
            <person name="Wu J."/>
            <person name="Wang P."/>
            <person name="Li P."/>
            <person name="Shi C."/>
            <person name="Zheng F."/>
            <person name="Jian J."/>
            <person name="Huang B."/>
            <person name="Shan D."/>
            <person name="Shi M."/>
            <person name="Fang C."/>
            <person name="Yue Y."/>
            <person name="Li F."/>
            <person name="Li D."/>
            <person name="Wei S."/>
            <person name="Han B."/>
            <person name="Jiang C."/>
            <person name="Yin Y."/>
            <person name="Xia T."/>
            <person name="Zhang Z."/>
            <person name="Bennetzen J.L."/>
            <person name="Zhao S."/>
            <person name="Wan X."/>
        </authorList>
    </citation>
    <scope>NUCLEOTIDE SEQUENCE [LARGE SCALE GENOMIC DNA]</scope>
    <source>
        <strain evidence="18">cv. Shuchazao</strain>
        <tissue evidence="17">Leaf</tissue>
    </source>
</reference>
<dbReference type="Gene3D" id="3.30.200.20">
    <property type="entry name" value="Phosphorylase Kinase, domain 1"/>
    <property type="match status" value="1"/>
</dbReference>
<feature type="domain" description="Protein kinase" evidence="16">
    <location>
        <begin position="541"/>
        <end position="819"/>
    </location>
</feature>
<dbReference type="GO" id="GO:0005886">
    <property type="term" value="C:plasma membrane"/>
    <property type="evidence" value="ECO:0007669"/>
    <property type="project" value="TreeGrafter"/>
</dbReference>
<dbReference type="Proteomes" id="UP000306102">
    <property type="component" value="Unassembled WGS sequence"/>
</dbReference>
<evidence type="ECO:0000256" key="13">
    <source>
        <dbReference type="SAM" id="MobiDB-lite"/>
    </source>
</evidence>
<keyword evidence="2" id="KW-0723">Serine/threonine-protein kinase</keyword>
<dbReference type="InterPro" id="IPR001245">
    <property type="entry name" value="Ser-Thr/Tyr_kinase_cat_dom"/>
</dbReference>
<keyword evidence="8 12" id="KW-0067">ATP-binding</keyword>
<evidence type="ECO:0000256" key="2">
    <source>
        <dbReference type="ARBA" id="ARBA00022527"/>
    </source>
</evidence>
<dbReference type="FunFam" id="3.30.200.20:FF:000645">
    <property type="entry name" value="Receptor-like protein kinase FERONIA"/>
    <property type="match status" value="1"/>
</dbReference>
<dbReference type="GO" id="GO:0004601">
    <property type="term" value="F:peroxidase activity"/>
    <property type="evidence" value="ECO:0007669"/>
    <property type="project" value="InterPro"/>
</dbReference>
<dbReference type="GO" id="GO:0004674">
    <property type="term" value="F:protein serine/threonine kinase activity"/>
    <property type="evidence" value="ECO:0007669"/>
    <property type="project" value="UniProtKB-KW"/>
</dbReference>
<dbReference type="PROSITE" id="PS00107">
    <property type="entry name" value="PROTEIN_KINASE_ATP"/>
    <property type="match status" value="1"/>
</dbReference>
<sequence length="1139" mass="127247">MLTFALYLHSLLHLLTSTAAVTPPYTPTDYFLLNCGSSSNATSRDGRSWDGDATSKFSPSNIGTTSSPSTATEQDPSTDIPFLTARIFTSEFTYTFPVSSGPKFLRLYFHPATYSNLDRSKSYFSVTAANYTLLTNFSAFLTVSALVPQQSSLVKEYIVNVRDTQKLDITFNPSPNSYAFINGIEVVSIPNNFYMKGDNPIPLVGYQPFIYIDNNTAMETLYRLNVGGNEVSVNDDTGMYRPWHPDDMYIYGAAVGLVPHLEVPIRYTKTPNYTAPATVYTTARTMGNDPKENLKYNLTWIFTVDSGFLYLARLHFCEFQLVVTTEHERIFSVYMNNQTADQKVDVIHLSGGRGIPVFKDYVLSVPVVDGLRSKVDLWLAMSPNMDSKPRYADAILNGLEIFKLSKSDGSLAGLNPEYVPAPPAPYPKLPGKQNSKTSLSLVLAVAGGVISGVFLISVIGFLIFRCRRRVRDSGASVVKSSWVQFSILHTSKSTKTNASSLPPSLCRNFSLTEIKSASSLRSEGLCRRFSLAEIQSMTNNFDDELIIGSGGFGKVYKGLIDGEETTVAIKRLNSMSKQGAHEFWTEIEMLSKLRHNHLVSLIGYCEEGDEMILVYEYIENGTLADHLYKINTSGNICHISWDQRLNICIGVARGLDYLHTSTQQGVIHRDMKTSNILLDNAWVAKISDFGLCKMGITSDFGTHVSTDIKGTFGYLDPEYFMTRRLTKKSDVYAYGVVLLEVLCGRPAVDMRLEEEQCSLALWAQHCIKKKKLGQIIDPSMRDQISPDCLKLFSKVANKCLNNNPNGRPTMADVVGLDYLHTSTQQGVIHRDMETTNILLDNAWVAKISDFGSCKMGITSNFGTHISTDVKGTFGYLDSVYFMTRLLIKKSDVCAFSVVLLEVLCGRPAVDMRLEEEQCSLALWAQHCIKKKKLGQIIDPSMRDQISLHCLKVFAKIANKCLHNHPNGRPTMANVVETHFGDQLQLTLVTASLCHFTASAKRDSGDERFLVTKKAKSCSMCRYRYLVNMSGGLAVFRVEYSIPVDIHLELGKEDILPWGKLDYCPFTVLSVVKGGLHFPMQPLITIEELQANYLHPNEEAIRAMLRYRHRDCHELLCYVQSYCYSANRKSKVTNFAHGCS</sequence>
<evidence type="ECO:0000256" key="12">
    <source>
        <dbReference type="PROSITE-ProRule" id="PRU10141"/>
    </source>
</evidence>
<dbReference type="Gene3D" id="1.10.510.10">
    <property type="entry name" value="Transferase(Phosphotransferase) domain 1"/>
    <property type="match status" value="2"/>
</dbReference>
<dbReference type="PANTHER" id="PTHR27003:SF467">
    <property type="entry name" value="PROTEIN KINASE DOMAIN-CONTAINING PROTEIN"/>
    <property type="match status" value="1"/>
</dbReference>
<evidence type="ECO:0000256" key="10">
    <source>
        <dbReference type="ARBA" id="ARBA00023136"/>
    </source>
</evidence>
<dbReference type="SUPFAM" id="SSF56112">
    <property type="entry name" value="Protein kinase-like (PK-like)"/>
    <property type="match status" value="2"/>
</dbReference>
<keyword evidence="5 15" id="KW-0732">Signal</keyword>
<feature type="transmembrane region" description="Helical" evidence="14">
    <location>
        <begin position="731"/>
        <end position="748"/>
    </location>
</feature>
<dbReference type="PANTHER" id="PTHR27003">
    <property type="entry name" value="OS07G0166700 PROTEIN"/>
    <property type="match status" value="1"/>
</dbReference>
<keyword evidence="7" id="KW-0418">Kinase</keyword>
<evidence type="ECO:0000313" key="18">
    <source>
        <dbReference type="Proteomes" id="UP000306102"/>
    </source>
</evidence>
<dbReference type="CDD" id="cd14066">
    <property type="entry name" value="STKc_IRAK"/>
    <property type="match status" value="1"/>
</dbReference>
<dbReference type="FunFam" id="2.60.120.430:FF:000007">
    <property type="entry name" value="FERONIA receptor-like kinase"/>
    <property type="match status" value="1"/>
</dbReference>
<comment type="subcellular location">
    <subcellularLocation>
        <location evidence="1">Membrane</location>
        <topology evidence="1">Single-pass type I membrane protein</topology>
    </subcellularLocation>
</comment>
<evidence type="ECO:0000256" key="14">
    <source>
        <dbReference type="SAM" id="Phobius"/>
    </source>
</evidence>
<dbReference type="InterPro" id="IPR011009">
    <property type="entry name" value="Kinase-like_dom_sf"/>
</dbReference>
<keyword evidence="18" id="KW-1185">Reference proteome</keyword>
<keyword evidence="3" id="KW-0808">Transferase</keyword>
<dbReference type="GO" id="GO:0009506">
    <property type="term" value="C:plasmodesma"/>
    <property type="evidence" value="ECO:0007669"/>
    <property type="project" value="TreeGrafter"/>
</dbReference>
<feature type="transmembrane region" description="Helical" evidence="14">
    <location>
        <begin position="439"/>
        <end position="464"/>
    </location>
</feature>
<dbReference type="SMART" id="SM00220">
    <property type="entry name" value="S_TKc"/>
    <property type="match status" value="1"/>
</dbReference>
<dbReference type="InterPro" id="IPR019794">
    <property type="entry name" value="Peroxidases_AS"/>
</dbReference>
<dbReference type="InterPro" id="IPR045272">
    <property type="entry name" value="ANXUR1/2-like"/>
</dbReference>
<evidence type="ECO:0000256" key="5">
    <source>
        <dbReference type="ARBA" id="ARBA00022729"/>
    </source>
</evidence>
<dbReference type="GO" id="GO:0005524">
    <property type="term" value="F:ATP binding"/>
    <property type="evidence" value="ECO:0007669"/>
    <property type="project" value="UniProtKB-UniRule"/>
</dbReference>
<protein>
    <recommendedName>
        <fullName evidence="16">Protein kinase domain-containing protein</fullName>
    </recommendedName>
</protein>
<evidence type="ECO:0000313" key="17">
    <source>
        <dbReference type="EMBL" id="THG07363.1"/>
    </source>
</evidence>